<proteinExistence type="predicted"/>
<accession>A0AAP0IKW3</accession>
<reference evidence="1 2" key="1">
    <citation type="submission" date="2024-01" db="EMBL/GenBank/DDBJ databases">
        <title>Genome assemblies of Stephania.</title>
        <authorList>
            <person name="Yang L."/>
        </authorList>
    </citation>
    <scope>NUCLEOTIDE SEQUENCE [LARGE SCALE GENOMIC DNA]</scope>
    <source>
        <strain evidence="1">QJT</strain>
        <tissue evidence="1">Leaf</tissue>
    </source>
</reference>
<gene>
    <name evidence="1" type="ORF">Sjap_015932</name>
</gene>
<sequence length="118" mass="13171">MVSFVQSSWGFPKFADTSNKWNPLGRSLFSPLRFMDLTNTDIVHNLATFNSHVWSFTPKALILFGKDPDVGLYFGPRVLKNLHLGLKSIQGATSQPNHWLRHHSLGLPTPVSTVCGSH</sequence>
<dbReference type="AlphaFoldDB" id="A0AAP0IKW3"/>
<keyword evidence="2" id="KW-1185">Reference proteome</keyword>
<name>A0AAP0IKW3_9MAGN</name>
<organism evidence="1 2">
    <name type="scientific">Stephania japonica</name>
    <dbReference type="NCBI Taxonomy" id="461633"/>
    <lineage>
        <taxon>Eukaryota</taxon>
        <taxon>Viridiplantae</taxon>
        <taxon>Streptophyta</taxon>
        <taxon>Embryophyta</taxon>
        <taxon>Tracheophyta</taxon>
        <taxon>Spermatophyta</taxon>
        <taxon>Magnoliopsida</taxon>
        <taxon>Ranunculales</taxon>
        <taxon>Menispermaceae</taxon>
        <taxon>Menispermoideae</taxon>
        <taxon>Cissampelideae</taxon>
        <taxon>Stephania</taxon>
    </lineage>
</organism>
<evidence type="ECO:0000313" key="1">
    <source>
        <dbReference type="EMBL" id="KAK9116985.1"/>
    </source>
</evidence>
<evidence type="ECO:0000313" key="2">
    <source>
        <dbReference type="Proteomes" id="UP001417504"/>
    </source>
</evidence>
<protein>
    <submittedName>
        <fullName evidence="1">Uncharacterized protein</fullName>
    </submittedName>
</protein>
<dbReference type="EMBL" id="JBBNAE010000006">
    <property type="protein sequence ID" value="KAK9116985.1"/>
    <property type="molecule type" value="Genomic_DNA"/>
</dbReference>
<comment type="caution">
    <text evidence="1">The sequence shown here is derived from an EMBL/GenBank/DDBJ whole genome shotgun (WGS) entry which is preliminary data.</text>
</comment>
<dbReference type="Proteomes" id="UP001417504">
    <property type="component" value="Unassembled WGS sequence"/>
</dbReference>